<proteinExistence type="predicted"/>
<evidence type="ECO:0000313" key="1">
    <source>
        <dbReference type="EMBL" id="CAD0114932.1"/>
    </source>
</evidence>
<accession>A0A9N8KYL5</accession>
<sequence length="220" mass="25574">MGKNDEVFELMRHLPYIWEDCLLAPESRVANWPTLLERMSFDHIFETEGPEGIRIITEGLDWPNIPSSAFSLTCGGRNNCVFILDTKYGTVHTLNTPEFVHPSKPPLTARNGGSDPFEFCVPGNEQGWRSNTSWSIPDFFDVLKNEYVAMRYLPYNDDRIEELYDNYGKDEIPSDSEILYGLVKEIYEEHGWPDLSVYDKEKCWIAVDKLIKDRFPKEDY</sequence>
<keyword evidence="2" id="KW-1185">Reference proteome</keyword>
<dbReference type="OrthoDB" id="5343383at2759"/>
<evidence type="ECO:0000313" key="2">
    <source>
        <dbReference type="Proteomes" id="UP000745764"/>
    </source>
</evidence>
<dbReference type="AlphaFoldDB" id="A0A9N8KYL5"/>
<organism evidence="1 2">
    <name type="scientific">Aureobasidium uvarum</name>
    <dbReference type="NCBI Taxonomy" id="2773716"/>
    <lineage>
        <taxon>Eukaryota</taxon>
        <taxon>Fungi</taxon>
        <taxon>Dikarya</taxon>
        <taxon>Ascomycota</taxon>
        <taxon>Pezizomycotina</taxon>
        <taxon>Dothideomycetes</taxon>
        <taxon>Dothideomycetidae</taxon>
        <taxon>Dothideales</taxon>
        <taxon>Saccotheciaceae</taxon>
        <taxon>Aureobasidium</taxon>
    </lineage>
</organism>
<dbReference type="Proteomes" id="UP000745764">
    <property type="component" value="Unassembled WGS sequence"/>
</dbReference>
<gene>
    <name evidence="1" type="ORF">AWRI4620_LOCUS9187</name>
</gene>
<comment type="caution">
    <text evidence="1">The sequence shown here is derived from an EMBL/GenBank/DDBJ whole genome shotgun (WGS) entry which is preliminary data.</text>
</comment>
<reference evidence="1" key="1">
    <citation type="submission" date="2020-06" db="EMBL/GenBank/DDBJ databases">
        <authorList>
            <person name="Onetto C."/>
        </authorList>
    </citation>
    <scope>NUCLEOTIDE SEQUENCE</scope>
</reference>
<protein>
    <submittedName>
        <fullName evidence="1">Uncharacterized protein</fullName>
    </submittedName>
</protein>
<dbReference type="EMBL" id="CAINUL010000018">
    <property type="protein sequence ID" value="CAD0114932.1"/>
    <property type="molecule type" value="Genomic_DNA"/>
</dbReference>
<name>A0A9N8KYL5_9PEZI</name>